<dbReference type="InterPro" id="IPR000119">
    <property type="entry name" value="Hist_DNA-bd"/>
</dbReference>
<dbReference type="GO" id="GO:0042802">
    <property type="term" value="F:identical protein binding"/>
    <property type="evidence" value="ECO:0007669"/>
    <property type="project" value="UniProtKB-ARBA"/>
</dbReference>
<evidence type="ECO:0000313" key="6">
    <source>
        <dbReference type="EMBL" id="AIN46935.1"/>
    </source>
</evidence>
<dbReference type="PANTHER" id="PTHR33175">
    <property type="entry name" value="DNA-BINDING PROTEIN HU"/>
    <property type="match status" value="1"/>
</dbReference>
<comment type="function">
    <text evidence="1">Histone-like DNA-binding protein which is capable of wrapping DNA to stabilize it, and thus to prevent its denaturation under extreme environmental conditions.</text>
</comment>
<evidence type="ECO:0000256" key="4">
    <source>
        <dbReference type="ARBA" id="ARBA00023125"/>
    </source>
</evidence>
<evidence type="ECO:0000313" key="7">
    <source>
        <dbReference type="Proteomes" id="UP000067325"/>
    </source>
</evidence>
<dbReference type="OrthoDB" id="9799835at2"/>
<dbReference type="AlphaFoldDB" id="A0A088MX58"/>
<dbReference type="PRINTS" id="PR01727">
    <property type="entry name" value="DNABINDINGHU"/>
</dbReference>
<dbReference type="SUPFAM" id="SSF47729">
    <property type="entry name" value="IHF-like DNA-binding proteins"/>
    <property type="match status" value="1"/>
</dbReference>
<dbReference type="Proteomes" id="UP000067325">
    <property type="component" value="Chromosome"/>
</dbReference>
<dbReference type="RefSeq" id="WP_038497765.1">
    <property type="nucleotide sequence ID" value="NZ_CP008985.1"/>
</dbReference>
<dbReference type="GO" id="GO:0006270">
    <property type="term" value="P:DNA replication initiation"/>
    <property type="evidence" value="ECO:0007669"/>
    <property type="project" value="UniProtKB-ARBA"/>
</dbReference>
<comment type="similarity">
    <text evidence="2 5">Belongs to the bacterial histone-like protein family.</text>
</comment>
<dbReference type="Pfam" id="PF00216">
    <property type="entry name" value="Bac_DNA_binding"/>
    <property type="match status" value="1"/>
</dbReference>
<evidence type="ECO:0000256" key="1">
    <source>
        <dbReference type="ARBA" id="ARBA00003819"/>
    </source>
</evidence>
<proteinExistence type="inferred from homology"/>
<dbReference type="GO" id="GO:0003677">
    <property type="term" value="F:DNA binding"/>
    <property type="evidence" value="ECO:0007669"/>
    <property type="project" value="UniProtKB-KW"/>
</dbReference>
<protein>
    <submittedName>
        <fullName evidence="6">DNA-binding protein HU-alpha</fullName>
    </submittedName>
</protein>
<dbReference type="GO" id="GO:0005829">
    <property type="term" value="C:cytosol"/>
    <property type="evidence" value="ECO:0007669"/>
    <property type="project" value="TreeGrafter"/>
</dbReference>
<dbReference type="PROSITE" id="PS00045">
    <property type="entry name" value="HISTONE_LIKE"/>
    <property type="match status" value="1"/>
</dbReference>
<dbReference type="GO" id="GO:1990103">
    <property type="term" value="C:DnaA-HU complex"/>
    <property type="evidence" value="ECO:0007669"/>
    <property type="project" value="UniProtKB-ARBA"/>
</dbReference>
<dbReference type="PANTHER" id="PTHR33175:SF12">
    <property type="entry name" value="DNA-BINDING PROTEIN HU-ALPHA"/>
    <property type="match status" value="1"/>
</dbReference>
<dbReference type="EMBL" id="CP008985">
    <property type="protein sequence ID" value="AIN46935.1"/>
    <property type="molecule type" value="Genomic_DNA"/>
</dbReference>
<dbReference type="GO" id="GO:1990178">
    <property type="term" value="C:HU-DNA complex"/>
    <property type="evidence" value="ECO:0007669"/>
    <property type="project" value="UniProtKB-ARBA"/>
</dbReference>
<dbReference type="FunFam" id="4.10.520.10:FF:000001">
    <property type="entry name" value="DNA-binding protein HU"/>
    <property type="match status" value="1"/>
</dbReference>
<dbReference type="InterPro" id="IPR010992">
    <property type="entry name" value="IHF-like_DNA-bd_dom_sf"/>
</dbReference>
<dbReference type="GO" id="GO:0030261">
    <property type="term" value="P:chromosome condensation"/>
    <property type="evidence" value="ECO:0007669"/>
    <property type="project" value="UniProtKB-KW"/>
</dbReference>
<dbReference type="InterPro" id="IPR020816">
    <property type="entry name" value="Histone-like_DNA-bd_CS"/>
</dbReference>
<dbReference type="eggNOG" id="COG0776">
    <property type="taxonomic scope" value="Bacteria"/>
</dbReference>
<reference evidence="6 7" key="1">
    <citation type="journal article" date="2014" name="MBio">
        <title>Differential genome evolution between companion symbionts in an insect-bacterial symbiosis.</title>
        <authorList>
            <person name="Bennett G.M."/>
            <person name="McCutcheon J.P."/>
            <person name="MacDonald B.R."/>
            <person name="Romanovicz D."/>
            <person name="Moran N.A."/>
        </authorList>
    </citation>
    <scope>NUCLEOTIDE SEQUENCE [LARGE SCALE GENOMIC DNA]</scope>
    <source>
        <strain evidence="6 7">BGSS</strain>
    </source>
</reference>
<dbReference type="SMART" id="SM00411">
    <property type="entry name" value="BHL"/>
    <property type="match status" value="1"/>
</dbReference>
<gene>
    <name evidence="6" type="ORF">IM45_099</name>
</gene>
<dbReference type="NCBIfam" id="NF008023">
    <property type="entry name" value="PRK10753.1"/>
    <property type="match status" value="1"/>
</dbReference>
<keyword evidence="4 6" id="KW-0238">DNA-binding</keyword>
<dbReference type="CDD" id="cd13831">
    <property type="entry name" value="HU"/>
    <property type="match status" value="1"/>
</dbReference>
<name>A0A088MX58_9GAMM</name>
<dbReference type="GO" id="GO:0030527">
    <property type="term" value="F:structural constituent of chromatin"/>
    <property type="evidence" value="ECO:0007669"/>
    <property type="project" value="InterPro"/>
</dbReference>
<dbReference type="Gene3D" id="4.10.520.10">
    <property type="entry name" value="IHF-like DNA-binding proteins"/>
    <property type="match status" value="1"/>
</dbReference>
<accession>A0A088MX58</accession>
<sequence length="92" mass="9819">MNKTQLIDVIADKADLSKAQAKLALESTLAAITESLKKGNAVQLVGFGTFKINHRSERIGRNPQTGQEIKIAAINVPTFISGKALKTAVKST</sequence>
<evidence type="ECO:0000256" key="5">
    <source>
        <dbReference type="RuleBase" id="RU003939"/>
    </source>
</evidence>
<evidence type="ECO:0000256" key="2">
    <source>
        <dbReference type="ARBA" id="ARBA00010529"/>
    </source>
</evidence>
<evidence type="ECO:0000256" key="3">
    <source>
        <dbReference type="ARBA" id="ARBA00023067"/>
    </source>
</evidence>
<organism evidence="6 7">
    <name type="scientific">Candidatus Palibaumannia cicadellinicola</name>
    <dbReference type="NCBI Taxonomy" id="186490"/>
    <lineage>
        <taxon>Bacteria</taxon>
        <taxon>Pseudomonadati</taxon>
        <taxon>Pseudomonadota</taxon>
        <taxon>Gammaproteobacteria</taxon>
        <taxon>Candidatus Palibaumannia</taxon>
    </lineage>
</organism>
<dbReference type="GO" id="GO:0006351">
    <property type="term" value="P:DNA-templated transcription"/>
    <property type="evidence" value="ECO:0007669"/>
    <property type="project" value="UniProtKB-ARBA"/>
</dbReference>
<keyword evidence="3" id="KW-0226">DNA condensation</keyword>
<dbReference type="KEGG" id="bcib:IM45_099"/>